<evidence type="ECO:0000256" key="4">
    <source>
        <dbReference type="ARBA" id="ARBA00023163"/>
    </source>
</evidence>
<dbReference type="OrthoDB" id="9778774at2"/>
<dbReference type="EMBL" id="SDKC01000001">
    <property type="protein sequence ID" value="RXS75062.1"/>
    <property type="molecule type" value="Genomic_DNA"/>
</dbReference>
<comment type="similarity">
    <text evidence="1">Belongs to the LysR transcriptional regulatory family.</text>
</comment>
<dbReference type="FunFam" id="1.10.10.10:FF:000001">
    <property type="entry name" value="LysR family transcriptional regulator"/>
    <property type="match status" value="1"/>
</dbReference>
<keyword evidence="2" id="KW-0805">Transcription regulation</keyword>
<dbReference type="SUPFAM" id="SSF53850">
    <property type="entry name" value="Periplasmic binding protein-like II"/>
    <property type="match status" value="1"/>
</dbReference>
<evidence type="ECO:0000256" key="2">
    <source>
        <dbReference type="ARBA" id="ARBA00023015"/>
    </source>
</evidence>
<protein>
    <submittedName>
        <fullName evidence="6">LysR family transcriptional regulator</fullName>
    </submittedName>
</protein>
<dbReference type="Gene3D" id="3.40.190.290">
    <property type="match status" value="1"/>
</dbReference>
<keyword evidence="7" id="KW-1185">Reference proteome</keyword>
<keyword evidence="3" id="KW-0238">DNA-binding</keyword>
<dbReference type="InterPro" id="IPR000847">
    <property type="entry name" value="LysR_HTH_N"/>
</dbReference>
<dbReference type="InterPro" id="IPR036388">
    <property type="entry name" value="WH-like_DNA-bd_sf"/>
</dbReference>
<accession>A0A4Q1RHG3</accession>
<dbReference type="Gene3D" id="1.10.10.10">
    <property type="entry name" value="Winged helix-like DNA-binding domain superfamily/Winged helix DNA-binding domain"/>
    <property type="match status" value="1"/>
</dbReference>
<evidence type="ECO:0000256" key="3">
    <source>
        <dbReference type="ARBA" id="ARBA00023125"/>
    </source>
</evidence>
<evidence type="ECO:0000259" key="5">
    <source>
        <dbReference type="PROSITE" id="PS50931"/>
    </source>
</evidence>
<reference evidence="6 7" key="1">
    <citation type="submission" date="2019-01" db="EMBL/GenBank/DDBJ databases">
        <title>Blautia sp. nov. KGMB01111 isolated human feces.</title>
        <authorList>
            <person name="Park J.-E."/>
            <person name="Kim J.-S."/>
            <person name="Park S.-H."/>
        </authorList>
    </citation>
    <scope>NUCLEOTIDE SEQUENCE [LARGE SCALE GENOMIC DNA]</scope>
    <source>
        <strain evidence="6 7">KGMB01111</strain>
    </source>
</reference>
<evidence type="ECO:0000313" key="7">
    <source>
        <dbReference type="Proteomes" id="UP000290106"/>
    </source>
</evidence>
<comment type="caution">
    <text evidence="6">The sequence shown here is derived from an EMBL/GenBank/DDBJ whole genome shotgun (WGS) entry which is preliminary data.</text>
</comment>
<feature type="domain" description="HTH lysR-type" evidence="5">
    <location>
        <begin position="1"/>
        <end position="60"/>
    </location>
</feature>
<evidence type="ECO:0000256" key="1">
    <source>
        <dbReference type="ARBA" id="ARBA00009437"/>
    </source>
</evidence>
<dbReference type="CDD" id="cd05466">
    <property type="entry name" value="PBP2_LTTR_substrate"/>
    <property type="match status" value="1"/>
</dbReference>
<dbReference type="PRINTS" id="PR00039">
    <property type="entry name" value="HTHLYSR"/>
</dbReference>
<dbReference type="GO" id="GO:0003700">
    <property type="term" value="F:DNA-binding transcription factor activity"/>
    <property type="evidence" value="ECO:0007669"/>
    <property type="project" value="InterPro"/>
</dbReference>
<dbReference type="AlphaFoldDB" id="A0A4Q1RHG3"/>
<dbReference type="Pfam" id="PF00126">
    <property type="entry name" value="HTH_1"/>
    <property type="match status" value="1"/>
</dbReference>
<dbReference type="InterPro" id="IPR005119">
    <property type="entry name" value="LysR_subst-bd"/>
</dbReference>
<dbReference type="Proteomes" id="UP000290106">
    <property type="component" value="Unassembled WGS sequence"/>
</dbReference>
<proteinExistence type="inferred from homology"/>
<gene>
    <name evidence="6" type="ORF">ETP43_07420</name>
</gene>
<dbReference type="PANTHER" id="PTHR30126:SF64">
    <property type="entry name" value="HTH-TYPE TRANSCRIPTIONAL REGULATOR CITR"/>
    <property type="match status" value="1"/>
</dbReference>
<dbReference type="SUPFAM" id="SSF46785">
    <property type="entry name" value="Winged helix' DNA-binding domain"/>
    <property type="match status" value="1"/>
</dbReference>
<organism evidence="6 7">
    <name type="scientific">Blautia faecicola</name>
    <dbReference type="NCBI Taxonomy" id="2509240"/>
    <lineage>
        <taxon>Bacteria</taxon>
        <taxon>Bacillati</taxon>
        <taxon>Bacillota</taxon>
        <taxon>Clostridia</taxon>
        <taxon>Lachnospirales</taxon>
        <taxon>Lachnospiraceae</taxon>
        <taxon>Blautia</taxon>
    </lineage>
</organism>
<sequence>MEQNLSLYYVFHTVAKKGSISHAAKELYISQPAISKSIQKLEVNLNTTLFKRSSRGVTLTADGEILFQHTSAAFDALMEGEEILARHHALGVDQLRIGVSTTLCKYILLPHLQRFIKAYPHVKISISCQSTYQTLTLLEENKIDIGLVGEPTIQKGFYFQPLQKIQDIFVTTSSYLEHLELRSGGSDLFQTATFMMLDEENITRQYINRVFLEHGVELSNVLEVSTMDLLIEFAKISMGAACVIQEFVQEELDGGDLIVLPLGLTFPPRQIGFACRKNEQANPVIEHFLHLQESPLL</sequence>
<evidence type="ECO:0000313" key="6">
    <source>
        <dbReference type="EMBL" id="RXS75062.1"/>
    </source>
</evidence>
<dbReference type="GO" id="GO:0000976">
    <property type="term" value="F:transcription cis-regulatory region binding"/>
    <property type="evidence" value="ECO:0007669"/>
    <property type="project" value="TreeGrafter"/>
</dbReference>
<dbReference type="InterPro" id="IPR036390">
    <property type="entry name" value="WH_DNA-bd_sf"/>
</dbReference>
<keyword evidence="4" id="KW-0804">Transcription</keyword>
<dbReference type="PANTHER" id="PTHR30126">
    <property type="entry name" value="HTH-TYPE TRANSCRIPTIONAL REGULATOR"/>
    <property type="match status" value="1"/>
</dbReference>
<dbReference type="Pfam" id="PF03466">
    <property type="entry name" value="LysR_substrate"/>
    <property type="match status" value="1"/>
</dbReference>
<name>A0A4Q1RHG3_9FIRM</name>
<dbReference type="RefSeq" id="WP_129257568.1">
    <property type="nucleotide sequence ID" value="NZ_SDKC01000001.1"/>
</dbReference>
<dbReference type="PROSITE" id="PS50931">
    <property type="entry name" value="HTH_LYSR"/>
    <property type="match status" value="1"/>
</dbReference>